<organism evidence="2 3">
    <name type="scientific">Globodera rostochiensis</name>
    <name type="common">Golden nematode worm</name>
    <name type="synonym">Heterodera rostochiensis</name>
    <dbReference type="NCBI Taxonomy" id="31243"/>
    <lineage>
        <taxon>Eukaryota</taxon>
        <taxon>Metazoa</taxon>
        <taxon>Ecdysozoa</taxon>
        <taxon>Nematoda</taxon>
        <taxon>Chromadorea</taxon>
        <taxon>Rhabditida</taxon>
        <taxon>Tylenchina</taxon>
        <taxon>Tylenchomorpha</taxon>
        <taxon>Tylenchoidea</taxon>
        <taxon>Heteroderidae</taxon>
        <taxon>Heteroderinae</taxon>
        <taxon>Globodera</taxon>
    </lineage>
</organism>
<feature type="compositionally biased region" description="Basic and acidic residues" evidence="1">
    <location>
        <begin position="142"/>
        <end position="153"/>
    </location>
</feature>
<dbReference type="Proteomes" id="UP000887572">
    <property type="component" value="Unplaced"/>
</dbReference>
<accession>A0A914HXF3</accession>
<feature type="region of interest" description="Disordered" evidence="1">
    <location>
        <begin position="130"/>
        <end position="153"/>
    </location>
</feature>
<reference evidence="3" key="1">
    <citation type="submission" date="2022-11" db="UniProtKB">
        <authorList>
            <consortium name="WormBaseParasite"/>
        </authorList>
    </citation>
    <scope>IDENTIFICATION</scope>
</reference>
<evidence type="ECO:0000313" key="3">
    <source>
        <dbReference type="WBParaSite" id="Gr19_v10_g4678.t1"/>
    </source>
</evidence>
<dbReference type="WBParaSite" id="Gr19_v10_g4678.t1">
    <property type="protein sequence ID" value="Gr19_v10_g4678.t1"/>
    <property type="gene ID" value="Gr19_v10_g4678"/>
</dbReference>
<protein>
    <submittedName>
        <fullName evidence="3">Rab-GAP TBC domain-containing protein</fullName>
    </submittedName>
</protein>
<sequence>MDFGTVLCRQNNCGLRMLVKLWDVLIASTDCFIVWHFSVPRQSIAAGGGDVRIKFPDRVNYVDEHRNESQKSRTTVLRLISLCDFAQIRLFLESVWFRASVFAREGIMCFLQSNPDGSPDTSVLKNRIRDMKNSENPVPNKDVFDQHIHPTQS</sequence>
<evidence type="ECO:0000256" key="1">
    <source>
        <dbReference type="SAM" id="MobiDB-lite"/>
    </source>
</evidence>
<proteinExistence type="predicted"/>
<name>A0A914HXF3_GLORO</name>
<evidence type="ECO:0000313" key="2">
    <source>
        <dbReference type="Proteomes" id="UP000887572"/>
    </source>
</evidence>
<keyword evidence="2" id="KW-1185">Reference proteome</keyword>
<dbReference type="AlphaFoldDB" id="A0A914HXF3"/>